<dbReference type="Pfam" id="PF20009">
    <property type="entry name" value="GEVED"/>
    <property type="match status" value="1"/>
</dbReference>
<dbReference type="InterPro" id="IPR045474">
    <property type="entry name" value="GEVED"/>
</dbReference>
<evidence type="ECO:0000259" key="3">
    <source>
        <dbReference type="Pfam" id="PF20009"/>
    </source>
</evidence>
<reference evidence="4 5" key="1">
    <citation type="submission" date="2018-02" db="EMBL/GenBank/DDBJ databases">
        <title>Genome sequences of Apibacter spp., gut symbionts of Asian honey bees.</title>
        <authorList>
            <person name="Kwong W.K."/>
            <person name="Steele M.I."/>
            <person name="Moran N.A."/>
        </authorList>
    </citation>
    <scope>NUCLEOTIDE SEQUENCE [LARGE SCALE GENOMIC DNA]</scope>
    <source>
        <strain evidence="5">wkB301</strain>
    </source>
</reference>
<dbReference type="Proteomes" id="UP000238042">
    <property type="component" value="Unassembled WGS sequence"/>
</dbReference>
<feature type="domain" description="GEVED" evidence="3">
    <location>
        <begin position="428"/>
        <end position="504"/>
    </location>
</feature>
<dbReference type="RefSeq" id="WP_105247637.1">
    <property type="nucleotide sequence ID" value="NZ_PSZM01000046.1"/>
</dbReference>
<sequence>MKNYFIICIVILMNCVGMAQEICGTEEVNRELMKKYPEFAKQTQEFNDELSQMIKKGYLKKNYKATDQIYEIPVVVHVFHDGSPIGTKYNKTDQEIQAWIDNTNKIYEGTAPGFDGPDNGGTRVPVRLVLAKRDMNCNATSGIVRIDGSQLPEYVNYGLKRSGDNGINESQLFNLSKWDSQYYYNIYIINKFDGNDASNGGLAGYAYYPGGNKDAAIMVSNIVKNNNTILSHEFGHAIGLKHTFGTASGNGGECPASTGDCTVDDDSVCDTEPSQSLLKTYPVPTNSDINPCTGKFYEGVQYNIMNYGYKLTRFTNGQSDRAVAHLIEYRGNLLKSKGGIAPDLTSKPNLVSACTPSSIMYPNYDYNMGPAKVNFGEIDYTSRGYFLDGYIFYIDNIAKCNLKGTHTELKIGVATPLSISVEDNPQRVKAYIDYNNDGVFDETKEIVFNMQVEKNTTGTVNVTPPDGAILDTPLRLRIIADFYTVEVSPCYNPTYGQVEDFSVTLRSSASNEKIWQGIDSDWFNAANWSPGGVPDGTHSVKIPETPVIPILNGNAEVESIDFIGGEMKIELNGHLKILGKTNK</sequence>
<organism evidence="4 5">
    <name type="scientific">Apibacter adventoris</name>
    <dbReference type="NCBI Taxonomy" id="1679466"/>
    <lineage>
        <taxon>Bacteria</taxon>
        <taxon>Pseudomonadati</taxon>
        <taxon>Bacteroidota</taxon>
        <taxon>Flavobacteriia</taxon>
        <taxon>Flavobacteriales</taxon>
        <taxon>Weeksellaceae</taxon>
        <taxon>Apibacter</taxon>
    </lineage>
</organism>
<dbReference type="OrthoDB" id="6385856at2"/>
<comment type="caution">
    <text evidence="4">The sequence shown here is derived from an EMBL/GenBank/DDBJ whole genome shotgun (WGS) entry which is preliminary data.</text>
</comment>
<name>A0A2S8A7D1_9FLAO</name>
<feature type="signal peptide" evidence="1">
    <location>
        <begin position="1"/>
        <end position="19"/>
    </location>
</feature>
<accession>A0A2S8A7D1</accession>
<dbReference type="InterPro" id="IPR008754">
    <property type="entry name" value="Peptidase_M43"/>
</dbReference>
<dbReference type="SUPFAM" id="SSF55486">
    <property type="entry name" value="Metalloproteases ('zincins'), catalytic domain"/>
    <property type="match status" value="1"/>
</dbReference>
<evidence type="ECO:0000313" key="5">
    <source>
        <dbReference type="Proteomes" id="UP000238042"/>
    </source>
</evidence>
<evidence type="ECO:0000259" key="2">
    <source>
        <dbReference type="Pfam" id="PF05572"/>
    </source>
</evidence>
<feature type="domain" description="Peptidase M43 pregnancy-associated plasma-A" evidence="2">
    <location>
        <begin position="176"/>
        <end position="325"/>
    </location>
</feature>
<keyword evidence="1" id="KW-0732">Signal</keyword>
<dbReference type="InterPro" id="IPR024079">
    <property type="entry name" value="MetalloPept_cat_dom_sf"/>
</dbReference>
<dbReference type="Gene3D" id="3.40.390.10">
    <property type="entry name" value="Collagenase (Catalytic Domain)"/>
    <property type="match status" value="1"/>
</dbReference>
<dbReference type="AlphaFoldDB" id="A0A2S8A7D1"/>
<proteinExistence type="predicted"/>
<dbReference type="Pfam" id="PF05572">
    <property type="entry name" value="Peptidase_M43"/>
    <property type="match status" value="1"/>
</dbReference>
<keyword evidence="5" id="KW-1185">Reference proteome</keyword>
<evidence type="ECO:0000313" key="4">
    <source>
        <dbReference type="EMBL" id="PQL90469.1"/>
    </source>
</evidence>
<dbReference type="GO" id="GO:0008237">
    <property type="term" value="F:metallopeptidase activity"/>
    <property type="evidence" value="ECO:0007669"/>
    <property type="project" value="InterPro"/>
</dbReference>
<dbReference type="EMBL" id="PSZM01000046">
    <property type="protein sequence ID" value="PQL90469.1"/>
    <property type="molecule type" value="Genomic_DNA"/>
</dbReference>
<evidence type="ECO:0000256" key="1">
    <source>
        <dbReference type="SAM" id="SignalP"/>
    </source>
</evidence>
<protein>
    <submittedName>
        <fullName evidence="4">Uncharacterized protein</fullName>
    </submittedName>
</protein>
<feature type="chain" id="PRO_5015592992" evidence="1">
    <location>
        <begin position="20"/>
        <end position="583"/>
    </location>
</feature>
<gene>
    <name evidence="4" type="ORF">C4S77_11300</name>
</gene>